<dbReference type="VEuPathDB" id="FungiDB:CJI97_002650"/>
<dbReference type="GO" id="GO:0071555">
    <property type="term" value="P:cell wall organization"/>
    <property type="evidence" value="ECO:0007669"/>
    <property type="project" value="UniProtKB-KW"/>
</dbReference>
<evidence type="ECO:0000256" key="1">
    <source>
        <dbReference type="ARBA" id="ARBA00004191"/>
    </source>
</evidence>
<proteinExistence type="inferred from homology"/>
<protein>
    <recommendedName>
        <fullName evidence="14">Exo-beta-1,3-glucanase</fullName>
    </recommendedName>
</protein>
<dbReference type="GO" id="GO:0005576">
    <property type="term" value="C:extracellular region"/>
    <property type="evidence" value="ECO:0007669"/>
    <property type="project" value="UniProtKB-ARBA"/>
</dbReference>
<evidence type="ECO:0000256" key="3">
    <source>
        <dbReference type="ARBA" id="ARBA00022512"/>
    </source>
</evidence>
<evidence type="ECO:0000313" key="12">
    <source>
        <dbReference type="EMBL" id="KND96381.1"/>
    </source>
</evidence>
<dbReference type="FunFam" id="3.20.20.80:FF:000111">
    <property type="entry name" value="Soluble cell wall protein"/>
    <property type="match status" value="1"/>
</dbReference>
<organism evidence="12 13">
    <name type="scientific">Candidozyma auris</name>
    <name type="common">Yeast</name>
    <name type="synonym">Candida auris</name>
    <dbReference type="NCBI Taxonomy" id="498019"/>
    <lineage>
        <taxon>Eukaryota</taxon>
        <taxon>Fungi</taxon>
        <taxon>Dikarya</taxon>
        <taxon>Ascomycota</taxon>
        <taxon>Saccharomycotina</taxon>
        <taxon>Pichiomycetes</taxon>
        <taxon>Metschnikowiaceae</taxon>
        <taxon>Candidozyma</taxon>
    </lineage>
</organism>
<dbReference type="Pfam" id="PF00332">
    <property type="entry name" value="Glyco_hydro_17"/>
    <property type="match status" value="1"/>
</dbReference>
<dbReference type="Gene3D" id="3.20.20.80">
    <property type="entry name" value="Glycosidases"/>
    <property type="match status" value="1"/>
</dbReference>
<gene>
    <name evidence="12" type="ORF">QG37_07267</name>
</gene>
<evidence type="ECO:0000256" key="9">
    <source>
        <dbReference type="ARBA" id="ARBA00023316"/>
    </source>
</evidence>
<keyword evidence="9" id="KW-0961">Cell wall biogenesis/degradation</keyword>
<evidence type="ECO:0000256" key="7">
    <source>
        <dbReference type="ARBA" id="ARBA00023180"/>
    </source>
</evidence>
<keyword evidence="3" id="KW-0134">Cell wall</keyword>
<dbReference type="VEuPathDB" id="FungiDB:CJJ07_004793"/>
<dbReference type="SUPFAM" id="SSF51445">
    <property type="entry name" value="(Trans)glycosidases"/>
    <property type="match status" value="1"/>
</dbReference>
<feature type="region of interest" description="Disordered" evidence="11">
    <location>
        <begin position="194"/>
        <end position="254"/>
    </location>
</feature>
<feature type="compositionally biased region" description="Low complexity" evidence="11">
    <location>
        <begin position="195"/>
        <end position="217"/>
    </location>
</feature>
<keyword evidence="6" id="KW-0378">Hydrolase</keyword>
<evidence type="ECO:0008006" key="14">
    <source>
        <dbReference type="Google" id="ProtNLM"/>
    </source>
</evidence>
<keyword evidence="4" id="KW-0964">Secreted</keyword>
<feature type="compositionally biased region" description="Low complexity" evidence="11">
    <location>
        <begin position="245"/>
        <end position="254"/>
    </location>
</feature>
<name>A0A0L0NQH1_CANAR</name>
<dbReference type="GO" id="GO:0009986">
    <property type="term" value="C:cell surface"/>
    <property type="evidence" value="ECO:0007669"/>
    <property type="project" value="TreeGrafter"/>
</dbReference>
<dbReference type="VEuPathDB" id="FungiDB:B9J08_002596"/>
<dbReference type="PANTHER" id="PTHR16631:SF14">
    <property type="entry name" value="FAMILY 17 GLUCOSIDASE SCW10-RELATED"/>
    <property type="match status" value="1"/>
</dbReference>
<evidence type="ECO:0000256" key="8">
    <source>
        <dbReference type="ARBA" id="ARBA00023295"/>
    </source>
</evidence>
<dbReference type="VEuPathDB" id="FungiDB:QG37_07267"/>
<dbReference type="InterPro" id="IPR050732">
    <property type="entry name" value="Beta-glucan_modifiers"/>
</dbReference>
<keyword evidence="7" id="KW-0325">Glycoprotein</keyword>
<dbReference type="InterPro" id="IPR000490">
    <property type="entry name" value="Glyco_hydro_17"/>
</dbReference>
<comment type="subcellular location">
    <subcellularLocation>
        <location evidence="1">Secreted</location>
        <location evidence="1">Cell wall</location>
    </subcellularLocation>
</comment>
<dbReference type="PANTHER" id="PTHR16631">
    <property type="entry name" value="GLUCAN 1,3-BETA-GLUCOSIDASE"/>
    <property type="match status" value="1"/>
</dbReference>
<evidence type="ECO:0000256" key="6">
    <source>
        <dbReference type="ARBA" id="ARBA00022801"/>
    </source>
</evidence>
<evidence type="ECO:0000256" key="4">
    <source>
        <dbReference type="ARBA" id="ARBA00022525"/>
    </source>
</evidence>
<dbReference type="InterPro" id="IPR017853">
    <property type="entry name" value="GH"/>
</dbReference>
<dbReference type="Proteomes" id="UP000037122">
    <property type="component" value="Unassembled WGS sequence"/>
</dbReference>
<dbReference type="GO" id="GO:0005975">
    <property type="term" value="P:carbohydrate metabolic process"/>
    <property type="evidence" value="ECO:0007669"/>
    <property type="project" value="InterPro"/>
</dbReference>
<evidence type="ECO:0000256" key="10">
    <source>
        <dbReference type="RuleBase" id="RU004335"/>
    </source>
</evidence>
<feature type="region of interest" description="Disordered" evidence="11">
    <location>
        <begin position="72"/>
        <end position="92"/>
    </location>
</feature>
<evidence type="ECO:0000256" key="11">
    <source>
        <dbReference type="SAM" id="MobiDB-lite"/>
    </source>
</evidence>
<evidence type="ECO:0000313" key="13">
    <source>
        <dbReference type="Proteomes" id="UP000037122"/>
    </source>
</evidence>
<dbReference type="GO" id="GO:0042973">
    <property type="term" value="F:glucan endo-1,3-beta-D-glucosidase activity"/>
    <property type="evidence" value="ECO:0007669"/>
    <property type="project" value="TreeGrafter"/>
</dbReference>
<sequence length="530" mass="53829">MQLKLLMFAALAAAAPIEDVKRDVVTLTTTANVGWAELLGGSAETTTAAPAPAPEPTATSKGFFAQLFGSDDTTTAAPAPAPEPTTSSKGFFAQLFGSDDTTTPAAAAATPVPTTSAAATAATAASTQAASPGSKLGGFLSSLLSLFDGSSSLSSTSTTSTSSSAPAPASSSSGSLSSGGLLGWLSGLFGGSSGSSGSSGSTGISSGTAGSGSYTPSQTSGGASSAGRETPGFTEPVVVGGTGDGSDSSQPLLSASAASDSHVAKIAAYAEKGAGITYSPYTKSGQCKTASEVASDIAKLRSFNLIRLYSVDCSGIQNVVSAMSSSQKLYLGVWSIDNLDSDLSNMAQQVNSGSRGWNAVHTVAIGNELVNAGTKTASQVRNAVNEARQWFKLNAPSYNGYIVTVDTLAAVMADSLMCDISDYLAVNCHPYFSGVEALTSGSWLKQQVAQLKSHCNNGKDILVTESGWPSFGNTVGEAVPSLQNQFSAVRSLGNVMGSEVIMFTMYNDYWKNPGSWNVEQHWGIYGDPSV</sequence>
<dbReference type="AlphaFoldDB" id="A0A0L0NQH1"/>
<keyword evidence="8" id="KW-0326">Glycosidase</keyword>
<dbReference type="EMBL" id="LGST01000056">
    <property type="protein sequence ID" value="KND96381.1"/>
    <property type="molecule type" value="Genomic_DNA"/>
</dbReference>
<evidence type="ECO:0000256" key="5">
    <source>
        <dbReference type="ARBA" id="ARBA00022729"/>
    </source>
</evidence>
<dbReference type="VEuPathDB" id="FungiDB:CJJ09_001496"/>
<dbReference type="GO" id="GO:0009277">
    <property type="term" value="C:fungal-type cell wall"/>
    <property type="evidence" value="ECO:0007669"/>
    <property type="project" value="TreeGrafter"/>
</dbReference>
<comment type="similarity">
    <text evidence="2 10">Belongs to the glycosyl hydrolase 17 family.</text>
</comment>
<dbReference type="VEuPathDB" id="FungiDB:CJI96_0000442"/>
<feature type="region of interest" description="Disordered" evidence="11">
    <location>
        <begin position="155"/>
        <end position="175"/>
    </location>
</feature>
<accession>A0A0L0NQH1</accession>
<keyword evidence="5" id="KW-0732">Signal</keyword>
<comment type="caution">
    <text evidence="12">The sequence shown here is derived from an EMBL/GenBank/DDBJ whole genome shotgun (WGS) entry which is preliminary data.</text>
</comment>
<evidence type="ECO:0000256" key="2">
    <source>
        <dbReference type="ARBA" id="ARBA00008773"/>
    </source>
</evidence>
<reference evidence="13" key="1">
    <citation type="journal article" date="2015" name="BMC Genomics">
        <title>Draft genome of a commonly misdiagnosed multidrug resistant pathogen Candida auris.</title>
        <authorList>
            <person name="Chatterjee S."/>
            <person name="Alampalli S.V."/>
            <person name="Nageshan R.K."/>
            <person name="Chettiar S.T."/>
            <person name="Joshi S."/>
            <person name="Tatu U.S."/>
        </authorList>
    </citation>
    <scope>NUCLEOTIDE SEQUENCE [LARGE SCALE GENOMIC DNA]</scope>
    <source>
        <strain evidence="13">6684</strain>
    </source>
</reference>